<dbReference type="Gene3D" id="3.40.30.10">
    <property type="entry name" value="Glutaredoxin"/>
    <property type="match status" value="1"/>
</dbReference>
<dbReference type="SUPFAM" id="SSF52833">
    <property type="entry name" value="Thioredoxin-like"/>
    <property type="match status" value="1"/>
</dbReference>
<evidence type="ECO:0000313" key="2">
    <source>
        <dbReference type="EMBL" id="QBJ03668.1"/>
    </source>
</evidence>
<organism evidence="2 3">
    <name type="scientific">Lactobacillus phage 3-521</name>
    <dbReference type="NCBI Taxonomy" id="2510943"/>
    <lineage>
        <taxon>Viruses</taxon>
        <taxon>Duplodnaviria</taxon>
        <taxon>Heunggongvirae</taxon>
        <taxon>Uroviricota</taxon>
        <taxon>Caudoviricetes</taxon>
        <taxon>Herelleviridae</taxon>
        <taxon>Watanabevirus</taxon>
        <taxon>Watanabevirus wv3521</taxon>
    </lineage>
</organism>
<dbReference type="InterPro" id="IPR002109">
    <property type="entry name" value="Glutaredoxin"/>
</dbReference>
<dbReference type="InterPro" id="IPR036249">
    <property type="entry name" value="Thioredoxin-like_sf"/>
</dbReference>
<dbReference type="EMBL" id="MK504444">
    <property type="protein sequence ID" value="QBJ03668.1"/>
    <property type="molecule type" value="Genomic_DNA"/>
</dbReference>
<proteinExistence type="predicted"/>
<reference evidence="2 3" key="1">
    <citation type="submission" date="2019-02" db="EMBL/GenBank/DDBJ databases">
        <title>Isolation of virulent Lactobacillus brevis phages.</title>
        <authorList>
            <person name="Feyereisen M."/>
            <person name="Mahony J."/>
            <person name="O'Sullivan T."/>
            <person name="van Sinderen D."/>
        </authorList>
    </citation>
    <scope>NUCLEOTIDE SEQUENCE [LARGE SCALE GENOMIC DNA]</scope>
</reference>
<dbReference type="Pfam" id="PF00462">
    <property type="entry name" value="Glutaredoxin"/>
    <property type="match status" value="1"/>
</dbReference>
<sequence length="84" mass="9729">MYNVTIYHTKGCMKCKQTAVLLRSNPKLQIKEVLVEQGTDLIEKLRGQGYRSMPVVLVKDAKGALVDSWNDFQVDKVVYWRNNR</sequence>
<name>A0A4Y5FGQ2_9CAUD</name>
<accession>A0A4Y5FGQ2</accession>
<evidence type="ECO:0000313" key="3">
    <source>
        <dbReference type="Proteomes" id="UP000309991"/>
    </source>
</evidence>
<keyword evidence="3" id="KW-1185">Reference proteome</keyword>
<dbReference type="Proteomes" id="UP000309991">
    <property type="component" value="Segment"/>
</dbReference>
<gene>
    <name evidence="2" type="ORF">UCC3521_0130</name>
</gene>
<protein>
    <submittedName>
        <fullName evidence="2">Ribonucleoside-diphosphate reductase</fullName>
    </submittedName>
</protein>
<evidence type="ECO:0000259" key="1">
    <source>
        <dbReference type="Pfam" id="PF00462"/>
    </source>
</evidence>
<feature type="domain" description="Glutaredoxin" evidence="1">
    <location>
        <begin position="4"/>
        <end position="60"/>
    </location>
</feature>